<dbReference type="EC" id="2.3.-.-" evidence="9"/>
<feature type="transmembrane region" description="Helical" evidence="9">
    <location>
        <begin position="134"/>
        <end position="152"/>
    </location>
</feature>
<dbReference type="PANTHER" id="PTHR20661:SF0">
    <property type="entry name" value="PHOSPHATIDYLINOSITOL-GLYCAN BIOSYNTHESIS CLASS W PROTEIN"/>
    <property type="match status" value="1"/>
</dbReference>
<evidence type="ECO:0000256" key="4">
    <source>
        <dbReference type="ARBA" id="ARBA00007559"/>
    </source>
</evidence>
<feature type="transmembrane region" description="Helical" evidence="9">
    <location>
        <begin position="345"/>
        <end position="362"/>
    </location>
</feature>
<keyword evidence="6 9" id="KW-0812">Transmembrane</keyword>
<keyword evidence="9" id="KW-0012">Acyltransferase</keyword>
<organism evidence="10 11">
    <name type="scientific">Ophiobolus disseminans</name>
    <dbReference type="NCBI Taxonomy" id="1469910"/>
    <lineage>
        <taxon>Eukaryota</taxon>
        <taxon>Fungi</taxon>
        <taxon>Dikarya</taxon>
        <taxon>Ascomycota</taxon>
        <taxon>Pezizomycotina</taxon>
        <taxon>Dothideomycetes</taxon>
        <taxon>Pleosporomycetidae</taxon>
        <taxon>Pleosporales</taxon>
        <taxon>Pleosporineae</taxon>
        <taxon>Phaeosphaeriaceae</taxon>
        <taxon>Ophiobolus</taxon>
    </lineage>
</organism>
<evidence type="ECO:0000256" key="8">
    <source>
        <dbReference type="ARBA" id="ARBA00023136"/>
    </source>
</evidence>
<comment type="pathway">
    <text evidence="3 9">Glycolipid biosynthesis; glycosylphosphatidylinositol-anchor biosynthesis.</text>
</comment>
<dbReference type="InterPro" id="IPR009447">
    <property type="entry name" value="PIGW/GWT1"/>
</dbReference>
<feature type="transmembrane region" description="Helical" evidence="9">
    <location>
        <begin position="236"/>
        <end position="257"/>
    </location>
</feature>
<evidence type="ECO:0000256" key="9">
    <source>
        <dbReference type="RuleBase" id="RU280819"/>
    </source>
</evidence>
<feature type="transmembrane region" description="Helical" evidence="9">
    <location>
        <begin position="461"/>
        <end position="482"/>
    </location>
</feature>
<dbReference type="Proteomes" id="UP000799424">
    <property type="component" value="Unassembled WGS sequence"/>
</dbReference>
<evidence type="ECO:0000256" key="6">
    <source>
        <dbReference type="ARBA" id="ARBA00022692"/>
    </source>
</evidence>
<name>A0A6A6ZIW0_9PLEO</name>
<keyword evidence="7 9" id="KW-1133">Transmembrane helix</keyword>
<evidence type="ECO:0000256" key="7">
    <source>
        <dbReference type="ARBA" id="ARBA00022989"/>
    </source>
</evidence>
<feature type="transmembrane region" description="Helical" evidence="9">
    <location>
        <begin position="264"/>
        <end position="284"/>
    </location>
</feature>
<dbReference type="GO" id="GO:0005789">
    <property type="term" value="C:endoplasmic reticulum membrane"/>
    <property type="evidence" value="ECO:0007669"/>
    <property type="project" value="UniProtKB-SubCell"/>
</dbReference>
<feature type="transmembrane region" description="Helical" evidence="9">
    <location>
        <begin position="53"/>
        <end position="73"/>
    </location>
</feature>
<dbReference type="AlphaFoldDB" id="A0A6A6ZIW0"/>
<protein>
    <recommendedName>
        <fullName evidence="9">GPI-anchored wall transfer protein</fullName>
        <ecNumber evidence="9">2.3.-.-</ecNumber>
    </recommendedName>
</protein>
<comment type="function">
    <text evidence="9">A acetyltransferase, which acetylates the inositol ring of phosphatidylinositol during biosynthesis of GPI-anchor.</text>
</comment>
<evidence type="ECO:0000256" key="5">
    <source>
        <dbReference type="ARBA" id="ARBA00022502"/>
    </source>
</evidence>
<sequence>MAKTYKEMKEAWVSGHTGSSVADVNSVSLAMPLSILLWSVVQSRTRLFTPYTPGACLVDFLLNCGVTLFATTIYSSSPWVLNLLLLLPAVLLCVLEKPVPLKRTPPQLPKKDDNTKEDKLDPLPVKPFITNYRGAMMVITCVAILAVDFRVFPRRFAKVENWGTSVMDMGVGSFVFTAGVVSVRSSLKERTERRPPLSQRLVTAFRHSIPLLVLGTVRLISVKGLDYAEHVTEYGIHWNFFFTLGLLPPFVALFQAAFDLVPSYAVLSCVLAGLYEIALDWTSLGSYILIAPRTNLLSKNREGVFSFIGYLAIFLAGQSLGSIALPRQEPLPKNASVRTLLRRSILGQLVVASIIWTALFYFSTSYYGLRLSVSRRIANLPYFLWVSSFNSYQITICCAIETAFFPQLYKASTGQEERLRSREATSTVLYAFNRNGLAVFLVANLLTGIVNMTMPTLHMNVLQSMAVLTAYTAAVAGVAVGLDRHNISVKV</sequence>
<dbReference type="GO" id="GO:0072659">
    <property type="term" value="P:protein localization to plasma membrane"/>
    <property type="evidence" value="ECO:0007669"/>
    <property type="project" value="TreeGrafter"/>
</dbReference>
<evidence type="ECO:0000313" key="10">
    <source>
        <dbReference type="EMBL" id="KAF2820244.1"/>
    </source>
</evidence>
<keyword evidence="5 9" id="KW-0337">GPI-anchor biosynthesis</keyword>
<comment type="function">
    <text evidence="1">Probable acetyltransferase, which acetylates the inositol ring of phosphatidylinositol during biosynthesis of GPI-anchor.</text>
</comment>
<accession>A0A6A6ZIW0</accession>
<keyword evidence="8 9" id="KW-0472">Membrane</keyword>
<dbReference type="Pfam" id="PF06423">
    <property type="entry name" value="GWT1"/>
    <property type="match status" value="1"/>
</dbReference>
<dbReference type="EMBL" id="MU006241">
    <property type="protein sequence ID" value="KAF2820244.1"/>
    <property type="molecule type" value="Genomic_DNA"/>
</dbReference>
<keyword evidence="11" id="KW-1185">Reference proteome</keyword>
<evidence type="ECO:0000256" key="2">
    <source>
        <dbReference type="ARBA" id="ARBA00004477"/>
    </source>
</evidence>
<comment type="subcellular location">
    <subcellularLocation>
        <location evidence="2 9">Endoplasmic reticulum membrane</location>
        <topology evidence="2 9">Multi-pass membrane protein</topology>
    </subcellularLocation>
</comment>
<dbReference type="UniPathway" id="UPA00196"/>
<feature type="transmembrane region" description="Helical" evidence="9">
    <location>
        <begin position="304"/>
        <end position="325"/>
    </location>
</feature>
<evidence type="ECO:0000256" key="1">
    <source>
        <dbReference type="ARBA" id="ARBA00002531"/>
    </source>
</evidence>
<feature type="transmembrane region" description="Helical" evidence="9">
    <location>
        <begin position="427"/>
        <end position="449"/>
    </location>
</feature>
<feature type="transmembrane region" description="Helical" evidence="9">
    <location>
        <begin position="79"/>
        <end position="95"/>
    </location>
</feature>
<keyword evidence="9" id="KW-0256">Endoplasmic reticulum</keyword>
<comment type="similarity">
    <text evidence="4 9">Belongs to the PIGW family.</text>
</comment>
<dbReference type="PANTHER" id="PTHR20661">
    <property type="entry name" value="PHOSPHATIDYLINOSITOL-GLYCAN BIOSYNTHESIS CLASS W PROTEIN"/>
    <property type="match status" value="1"/>
</dbReference>
<dbReference type="GO" id="GO:0006506">
    <property type="term" value="P:GPI anchor biosynthetic process"/>
    <property type="evidence" value="ECO:0007669"/>
    <property type="project" value="UniProtKB-UniPathway"/>
</dbReference>
<evidence type="ECO:0000313" key="11">
    <source>
        <dbReference type="Proteomes" id="UP000799424"/>
    </source>
</evidence>
<feature type="transmembrane region" description="Helical" evidence="9">
    <location>
        <begin position="164"/>
        <end position="183"/>
    </location>
</feature>
<evidence type="ECO:0000256" key="3">
    <source>
        <dbReference type="ARBA" id="ARBA00004687"/>
    </source>
</evidence>
<keyword evidence="9" id="KW-0808">Transferase</keyword>
<dbReference type="GO" id="GO:0032216">
    <property type="term" value="F:glucosaminyl-phosphatidylinositol O-acyltransferase activity"/>
    <property type="evidence" value="ECO:0007669"/>
    <property type="project" value="TreeGrafter"/>
</dbReference>
<gene>
    <name evidence="10" type="ORF">CC86DRAFT_118739</name>
</gene>
<dbReference type="PIRSF" id="PIRSF017321">
    <property type="entry name" value="GWT1"/>
    <property type="match status" value="1"/>
</dbReference>
<dbReference type="OrthoDB" id="15270at2759"/>
<proteinExistence type="inferred from homology"/>
<reference evidence="10" key="1">
    <citation type="journal article" date="2020" name="Stud. Mycol.">
        <title>101 Dothideomycetes genomes: a test case for predicting lifestyles and emergence of pathogens.</title>
        <authorList>
            <person name="Haridas S."/>
            <person name="Albert R."/>
            <person name="Binder M."/>
            <person name="Bloem J."/>
            <person name="Labutti K."/>
            <person name="Salamov A."/>
            <person name="Andreopoulos B."/>
            <person name="Baker S."/>
            <person name="Barry K."/>
            <person name="Bills G."/>
            <person name="Bluhm B."/>
            <person name="Cannon C."/>
            <person name="Castanera R."/>
            <person name="Culley D."/>
            <person name="Daum C."/>
            <person name="Ezra D."/>
            <person name="Gonzalez J."/>
            <person name="Henrissat B."/>
            <person name="Kuo A."/>
            <person name="Liang C."/>
            <person name="Lipzen A."/>
            <person name="Lutzoni F."/>
            <person name="Magnuson J."/>
            <person name="Mondo S."/>
            <person name="Nolan M."/>
            <person name="Ohm R."/>
            <person name="Pangilinan J."/>
            <person name="Park H.-J."/>
            <person name="Ramirez L."/>
            <person name="Alfaro M."/>
            <person name="Sun H."/>
            <person name="Tritt A."/>
            <person name="Yoshinaga Y."/>
            <person name="Zwiers L.-H."/>
            <person name="Turgeon B."/>
            <person name="Goodwin S."/>
            <person name="Spatafora J."/>
            <person name="Crous P."/>
            <person name="Grigoriev I."/>
        </authorList>
    </citation>
    <scope>NUCLEOTIDE SEQUENCE</scope>
    <source>
        <strain evidence="10">CBS 113818</strain>
    </source>
</reference>